<dbReference type="EMBL" id="QEAM01000374">
    <property type="protein sequence ID" value="TPX40647.1"/>
    <property type="molecule type" value="Genomic_DNA"/>
</dbReference>
<comment type="caution">
    <text evidence="3">The sequence shown here is derived from an EMBL/GenBank/DDBJ whole genome shotgun (WGS) entry which is preliminary data.</text>
</comment>
<reference evidence="3 4" key="1">
    <citation type="journal article" date="2019" name="Sci. Rep.">
        <title>Comparative genomics of chytrid fungi reveal insights into the obligate biotrophic and pathogenic lifestyle of Synchytrium endobioticum.</title>
        <authorList>
            <person name="van de Vossenberg B.T.L.H."/>
            <person name="Warris S."/>
            <person name="Nguyen H.D.T."/>
            <person name="van Gent-Pelzer M.P.E."/>
            <person name="Joly D.L."/>
            <person name="van de Geest H.C."/>
            <person name="Bonants P.J.M."/>
            <person name="Smith D.S."/>
            <person name="Levesque C.A."/>
            <person name="van der Lee T.A.J."/>
        </authorList>
    </citation>
    <scope>NUCLEOTIDE SEQUENCE [LARGE SCALE GENOMIC DNA]</scope>
    <source>
        <strain evidence="3 4">LEV6574</strain>
    </source>
</reference>
<accession>A0A507CNE1</accession>
<feature type="compositionally biased region" description="Polar residues" evidence="1">
    <location>
        <begin position="243"/>
        <end position="252"/>
    </location>
</feature>
<evidence type="ECO:0000313" key="3">
    <source>
        <dbReference type="EMBL" id="TPX40647.1"/>
    </source>
</evidence>
<dbReference type="VEuPathDB" id="FungiDB:SeMB42_g07517"/>
<sequence>MATTTACSIKATAMCLLWMVFLSAPAAGKREEDKHAQQLAFSNLGTYGDGDELLANKDKLPVFQWHGRFMIAKFQTKLRERDFLVNWNLELWKDLRILVTTEKFPWPYGQFPAENRFPCLNHHGHRKDYYKYLEFFEQCVNLFQKRMENVAMKLEKAYINLMLKFGGGASLGDEPDMKTIRRIISFEEHIWGEDQMKWAQPLSYIGNAIFLRYRDIRGGCSQLIHTQDQKYGGYTTHLHESPMDTTRQGTTNHGKEGSAVSGGVAEPIASNQQWPPATNDGNAGMSHGSTYADRSEFGYIPGFDLGQPDDTTTMRHYADPSGYGISTEYYHAYTGDDSSIEGTTSFAHESPMDTARQGTTNHGKEGSAVSGGVAEPIASNQQWPLFTSDGYAGTSHGSTYTDRSEFGYIPGFDLGQPDDTTTMRHYADPSGYGISTEYYHAYTGDDSSIEGTTSFAHPPTYAPAGPSSPYAGTSVSYLLPTIDPADPFSSYPGVDTPYPPTPHDHADLFSPYAGVSTPYPPTYAPAGPSEYGSPHPPSGSRRLKRRSA</sequence>
<feature type="region of interest" description="Disordered" evidence="1">
    <location>
        <begin position="488"/>
        <end position="548"/>
    </location>
</feature>
<feature type="region of interest" description="Disordered" evidence="1">
    <location>
        <begin position="341"/>
        <end position="371"/>
    </location>
</feature>
<dbReference type="AlphaFoldDB" id="A0A507CNE1"/>
<dbReference type="Proteomes" id="UP000320475">
    <property type="component" value="Unassembled WGS sequence"/>
</dbReference>
<gene>
    <name evidence="3" type="ORF">SeLEV6574_g06510</name>
</gene>
<feature type="signal peptide" evidence="2">
    <location>
        <begin position="1"/>
        <end position="28"/>
    </location>
</feature>
<name>A0A507CNE1_9FUNG</name>
<evidence type="ECO:0000256" key="1">
    <source>
        <dbReference type="SAM" id="MobiDB-lite"/>
    </source>
</evidence>
<evidence type="ECO:0000313" key="4">
    <source>
        <dbReference type="Proteomes" id="UP000320475"/>
    </source>
</evidence>
<keyword evidence="2" id="KW-0732">Signal</keyword>
<feature type="region of interest" description="Disordered" evidence="1">
    <location>
        <begin position="241"/>
        <end position="261"/>
    </location>
</feature>
<feature type="chain" id="PRO_5021286057" evidence="2">
    <location>
        <begin position="29"/>
        <end position="548"/>
    </location>
</feature>
<protein>
    <submittedName>
        <fullName evidence="3">Uncharacterized protein</fullName>
    </submittedName>
</protein>
<dbReference type="VEuPathDB" id="FungiDB:SeMB42_g05120"/>
<organism evidence="3 4">
    <name type="scientific">Synchytrium endobioticum</name>
    <dbReference type="NCBI Taxonomy" id="286115"/>
    <lineage>
        <taxon>Eukaryota</taxon>
        <taxon>Fungi</taxon>
        <taxon>Fungi incertae sedis</taxon>
        <taxon>Chytridiomycota</taxon>
        <taxon>Chytridiomycota incertae sedis</taxon>
        <taxon>Chytridiomycetes</taxon>
        <taxon>Synchytriales</taxon>
        <taxon>Synchytriaceae</taxon>
        <taxon>Synchytrium</taxon>
    </lineage>
</organism>
<proteinExistence type="predicted"/>
<evidence type="ECO:0000256" key="2">
    <source>
        <dbReference type="SAM" id="SignalP"/>
    </source>
</evidence>